<dbReference type="GO" id="GO:0006865">
    <property type="term" value="P:amino acid transport"/>
    <property type="evidence" value="ECO:0007669"/>
    <property type="project" value="UniProtKB-KW"/>
</dbReference>
<dbReference type="NCBIfam" id="TIGR03863">
    <property type="entry name" value="PQQ_ABC_bind"/>
    <property type="match status" value="1"/>
</dbReference>
<evidence type="ECO:0000256" key="4">
    <source>
        <dbReference type="SAM" id="SignalP"/>
    </source>
</evidence>
<keyword evidence="7" id="KW-1185">Reference proteome</keyword>
<comment type="similarity">
    <text evidence="1">Belongs to the leucine-binding protein family.</text>
</comment>
<accession>A0A1M7DFC2</accession>
<dbReference type="InterPro" id="IPR022478">
    <property type="entry name" value="ABC_transptr_sub-bd_PQQ"/>
</dbReference>
<keyword evidence="3" id="KW-0029">Amino-acid transport</keyword>
<dbReference type="CDD" id="cd06268">
    <property type="entry name" value="PBP1_ABC_transporter_LIVBP-like"/>
    <property type="match status" value="1"/>
</dbReference>
<dbReference type="STRING" id="1054996.SAMN05444414_14017"/>
<evidence type="ECO:0000256" key="3">
    <source>
        <dbReference type="ARBA" id="ARBA00022970"/>
    </source>
</evidence>
<dbReference type="OrthoDB" id="5341635at2"/>
<dbReference type="PANTHER" id="PTHR30483:SF6">
    <property type="entry name" value="PERIPLASMIC BINDING PROTEIN OF ABC TRANSPORTER FOR NATURAL AMINO ACIDS"/>
    <property type="match status" value="1"/>
</dbReference>
<dbReference type="InterPro" id="IPR028082">
    <property type="entry name" value="Peripla_BP_I"/>
</dbReference>
<gene>
    <name evidence="6" type="ORF">SAMN05444414_14017</name>
</gene>
<evidence type="ECO:0000313" key="7">
    <source>
        <dbReference type="Proteomes" id="UP000184191"/>
    </source>
</evidence>
<dbReference type="SUPFAM" id="SSF53822">
    <property type="entry name" value="Periplasmic binding protein-like I"/>
    <property type="match status" value="1"/>
</dbReference>
<feature type="chain" id="PRO_5013155873" evidence="4">
    <location>
        <begin position="22"/>
        <end position="396"/>
    </location>
</feature>
<reference evidence="7" key="1">
    <citation type="submission" date="2016-11" db="EMBL/GenBank/DDBJ databases">
        <authorList>
            <person name="Varghese N."/>
            <person name="Submissions S."/>
        </authorList>
    </citation>
    <scope>NUCLEOTIDE SEQUENCE [LARGE SCALE GENOMIC DNA]</scope>
    <source>
        <strain evidence="7">DSM 29327</strain>
    </source>
</reference>
<feature type="signal peptide" evidence="4">
    <location>
        <begin position="1"/>
        <end position="21"/>
    </location>
</feature>
<organism evidence="6 7">
    <name type="scientific">Roseovarius marisflavi</name>
    <dbReference type="NCBI Taxonomy" id="1054996"/>
    <lineage>
        <taxon>Bacteria</taxon>
        <taxon>Pseudomonadati</taxon>
        <taxon>Pseudomonadota</taxon>
        <taxon>Alphaproteobacteria</taxon>
        <taxon>Rhodobacterales</taxon>
        <taxon>Roseobacteraceae</taxon>
        <taxon>Roseovarius</taxon>
    </lineage>
</organism>
<evidence type="ECO:0000259" key="5">
    <source>
        <dbReference type="Pfam" id="PF13458"/>
    </source>
</evidence>
<dbReference type="EMBL" id="FRBN01000040">
    <property type="protein sequence ID" value="SHL78172.1"/>
    <property type="molecule type" value="Genomic_DNA"/>
</dbReference>
<proteinExistence type="inferred from homology"/>
<evidence type="ECO:0000256" key="2">
    <source>
        <dbReference type="ARBA" id="ARBA00022729"/>
    </source>
</evidence>
<evidence type="ECO:0000256" key="1">
    <source>
        <dbReference type="ARBA" id="ARBA00010062"/>
    </source>
</evidence>
<dbReference type="AlphaFoldDB" id="A0A1M7DFC2"/>
<dbReference type="Pfam" id="PF13458">
    <property type="entry name" value="Peripla_BP_6"/>
    <property type="match status" value="1"/>
</dbReference>
<dbReference type="PANTHER" id="PTHR30483">
    <property type="entry name" value="LEUCINE-SPECIFIC-BINDING PROTEIN"/>
    <property type="match status" value="1"/>
</dbReference>
<dbReference type="InterPro" id="IPR028081">
    <property type="entry name" value="Leu-bd"/>
</dbReference>
<keyword evidence="2 4" id="KW-0732">Signal</keyword>
<dbReference type="RefSeq" id="WP_073200772.1">
    <property type="nucleotide sequence ID" value="NZ_FRBN01000040.1"/>
</dbReference>
<dbReference type="Gene3D" id="3.40.50.2300">
    <property type="match status" value="3"/>
</dbReference>
<name>A0A1M7DFC2_9RHOB</name>
<protein>
    <submittedName>
        <fullName evidence="6">Amino acid/amide ABC transporter substrate-binding protein, HAAT family</fullName>
    </submittedName>
</protein>
<dbReference type="InterPro" id="IPR051010">
    <property type="entry name" value="BCAA_transport"/>
</dbReference>
<dbReference type="Proteomes" id="UP000184191">
    <property type="component" value="Unassembled WGS sequence"/>
</dbReference>
<keyword evidence="3" id="KW-0813">Transport</keyword>
<sequence length="396" mass="43678">MMRWCVALLFALGALIRPAFAVEVTAAILRVDYPTLLPVSRLDLRPDDLGFAGGILATEDNQTTGRFMGQTYALETAASPPETALATFEALQSKGIRFFAVQARMSELLAIADAAAPDTVIFNTLAPDTALRSEDCRGNILHVVPSRKMKTDAVAQFLIWKKWPKWALIHGSHPEDRALADSYRASAAKFGARITDELEFTDTGGARRTDTGHVLVQRQLPLFTQPLDGADIIVTADETDVFATYLPYHTWSPALIVGSAGLRPLSWHPALEAWGATQFQNRFEKLTNRYMRAEDYNAWLALRVLGEAVTRTGATDPAAIRAYALSDRFELAAFKGQKLTFRPWNGQLRQPILLADGRITLSVSPQEGFLHQRSLLDTMGLDQPESACAAFTQQEN</sequence>
<feature type="domain" description="Leucine-binding protein" evidence="5">
    <location>
        <begin position="78"/>
        <end position="197"/>
    </location>
</feature>
<evidence type="ECO:0000313" key="6">
    <source>
        <dbReference type="EMBL" id="SHL78172.1"/>
    </source>
</evidence>